<dbReference type="Proteomes" id="UP000006034">
    <property type="component" value="Unassembled WGS sequence"/>
</dbReference>
<dbReference type="HOGENOM" id="CLU_3325108_0_0_7"/>
<gene>
    <name evidence="1" type="ORF">HMPREF0179_05183</name>
</gene>
<keyword evidence="2" id="KW-1185">Reference proteome</keyword>
<dbReference type="AlphaFoldDB" id="S2KT66"/>
<reference evidence="1 2" key="1">
    <citation type="submission" date="2010-10" db="EMBL/GenBank/DDBJ databases">
        <authorList>
            <consortium name="The Broad Institute Genome Sequencing Platform"/>
            <person name="Ward D."/>
            <person name="Earl A."/>
            <person name="Feldgarden M."/>
            <person name="Young S.K."/>
            <person name="Gargeya S."/>
            <person name="Zeng Q."/>
            <person name="Alvarado L."/>
            <person name="Berlin A."/>
            <person name="Bochicchio J."/>
            <person name="Chapman S.B."/>
            <person name="Chen Z."/>
            <person name="Freedman E."/>
            <person name="Gellesch M."/>
            <person name="Goldberg J."/>
            <person name="Griggs A."/>
            <person name="Gujja S."/>
            <person name="Heilman E."/>
            <person name="Heiman D."/>
            <person name="Howarth C."/>
            <person name="Mehta T."/>
            <person name="Neiman D."/>
            <person name="Pearson M."/>
            <person name="Roberts A."/>
            <person name="Saif S."/>
            <person name="Shea T."/>
            <person name="Shenoy N."/>
            <person name="Sisk P."/>
            <person name="Stolte C."/>
            <person name="Sykes S."/>
            <person name="White J."/>
            <person name="Yandava C."/>
            <person name="Allen-Vercoe E."/>
            <person name="Sibley C."/>
            <person name="Ambrose C.E."/>
            <person name="Strauss J."/>
            <person name="Daigneault M."/>
            <person name="Haas B."/>
            <person name="Nusbaum C."/>
            <person name="Birren B."/>
        </authorList>
    </citation>
    <scope>NUCLEOTIDE SEQUENCE [LARGE SCALE GENOMIC DNA]</scope>
    <source>
        <strain evidence="1 2">3_1_6</strain>
    </source>
</reference>
<accession>S2KT66</accession>
<reference evidence="1 2" key="2">
    <citation type="submission" date="2013-04" db="EMBL/GenBank/DDBJ databases">
        <title>The Genome Sequence of Bilophila wadsworthia 3_1_6.</title>
        <authorList>
            <consortium name="The Broad Institute Genomics Platform"/>
            <person name="Earl A."/>
            <person name="Ward D."/>
            <person name="Feldgarden M."/>
            <person name="Gevers D."/>
            <person name="Sibley C."/>
            <person name="Strauss J."/>
            <person name="Allen-Vercoe E."/>
            <person name="Walker B."/>
            <person name="Young S."/>
            <person name="Zeng Q."/>
            <person name="Gargeya S."/>
            <person name="Fitzgerald M."/>
            <person name="Haas B."/>
            <person name="Abouelleil A."/>
            <person name="Allen A.W."/>
            <person name="Alvarado L."/>
            <person name="Arachchi H.M."/>
            <person name="Berlin A.M."/>
            <person name="Chapman S.B."/>
            <person name="Gainer-Dewar J."/>
            <person name="Goldberg J."/>
            <person name="Griggs A."/>
            <person name="Gujja S."/>
            <person name="Hansen M."/>
            <person name="Howarth C."/>
            <person name="Imamovic A."/>
            <person name="Ireland A."/>
            <person name="Larimer J."/>
            <person name="McCowan C."/>
            <person name="Murphy C."/>
            <person name="Pearson M."/>
            <person name="Poon T.W."/>
            <person name="Priest M."/>
            <person name="Roberts A."/>
            <person name="Saif S."/>
            <person name="Shea T."/>
            <person name="Sisk P."/>
            <person name="Sykes S."/>
            <person name="Wortman J."/>
            <person name="Nusbaum C."/>
            <person name="Birren B."/>
        </authorList>
    </citation>
    <scope>NUCLEOTIDE SEQUENCE [LARGE SCALE GENOMIC DNA]</scope>
    <source>
        <strain evidence="1 2">3_1_6</strain>
    </source>
</reference>
<evidence type="ECO:0000313" key="2">
    <source>
        <dbReference type="Proteomes" id="UP000006034"/>
    </source>
</evidence>
<dbReference type="STRING" id="563192.HMPREF0179_05183"/>
<dbReference type="EMBL" id="ADCP02000001">
    <property type="protein sequence ID" value="EPC05900.1"/>
    <property type="molecule type" value="Genomic_DNA"/>
</dbReference>
<protein>
    <submittedName>
        <fullName evidence="1">Uncharacterized protein</fullName>
    </submittedName>
</protein>
<name>S2KT66_BILW3</name>
<sequence length="38" mass="4182">MTNYTATAFTASNESSRFWGFFFYFGRACGTGVCGVLL</sequence>
<organism evidence="1 2">
    <name type="scientific">Bilophila wadsworthia (strain 3_1_6)</name>
    <dbReference type="NCBI Taxonomy" id="563192"/>
    <lineage>
        <taxon>Bacteria</taxon>
        <taxon>Pseudomonadati</taxon>
        <taxon>Thermodesulfobacteriota</taxon>
        <taxon>Desulfovibrionia</taxon>
        <taxon>Desulfovibrionales</taxon>
        <taxon>Desulfovibrionaceae</taxon>
        <taxon>Bilophila</taxon>
    </lineage>
</organism>
<comment type="caution">
    <text evidence="1">The sequence shown here is derived from an EMBL/GenBank/DDBJ whole genome shotgun (WGS) entry which is preliminary data.</text>
</comment>
<proteinExistence type="predicted"/>
<evidence type="ECO:0000313" key="1">
    <source>
        <dbReference type="EMBL" id="EPC05900.1"/>
    </source>
</evidence>